<keyword evidence="3" id="KW-1185">Reference proteome</keyword>
<dbReference type="AlphaFoldDB" id="A0A840Q4V2"/>
<organism evidence="2 3">
    <name type="scientific">Saccharopolyspora phatthalungensis</name>
    <dbReference type="NCBI Taxonomy" id="664693"/>
    <lineage>
        <taxon>Bacteria</taxon>
        <taxon>Bacillati</taxon>
        <taxon>Actinomycetota</taxon>
        <taxon>Actinomycetes</taxon>
        <taxon>Pseudonocardiales</taxon>
        <taxon>Pseudonocardiaceae</taxon>
        <taxon>Saccharopolyspora</taxon>
    </lineage>
</organism>
<dbReference type="EMBL" id="JACHIW010000001">
    <property type="protein sequence ID" value="MBB5157532.1"/>
    <property type="molecule type" value="Genomic_DNA"/>
</dbReference>
<keyword evidence="1" id="KW-0812">Transmembrane</keyword>
<dbReference type="RefSeq" id="WP_184728430.1">
    <property type="nucleotide sequence ID" value="NZ_JACHIW010000001.1"/>
</dbReference>
<comment type="caution">
    <text evidence="2">The sequence shown here is derived from an EMBL/GenBank/DDBJ whole genome shotgun (WGS) entry which is preliminary data.</text>
</comment>
<dbReference type="InterPro" id="IPR021401">
    <property type="entry name" value="DUF3040"/>
</dbReference>
<sequence>MLRRYERRLLEEIERQLRSEDPEFARRMTRVHPFTRIVAWLTFRRALGVVTAFLALLCLTFNESAGFLAAATLAGALFASAAWKIQTE</sequence>
<feature type="transmembrane region" description="Helical" evidence="1">
    <location>
        <begin position="37"/>
        <end position="59"/>
    </location>
</feature>
<evidence type="ECO:0000256" key="1">
    <source>
        <dbReference type="SAM" id="Phobius"/>
    </source>
</evidence>
<name>A0A840Q4V2_9PSEU</name>
<evidence type="ECO:0008006" key="4">
    <source>
        <dbReference type="Google" id="ProtNLM"/>
    </source>
</evidence>
<accession>A0A840Q4V2</accession>
<proteinExistence type="predicted"/>
<dbReference type="Proteomes" id="UP000584374">
    <property type="component" value="Unassembled WGS sequence"/>
</dbReference>
<keyword evidence="1" id="KW-0472">Membrane</keyword>
<keyword evidence="1" id="KW-1133">Transmembrane helix</keyword>
<evidence type="ECO:0000313" key="2">
    <source>
        <dbReference type="EMBL" id="MBB5157532.1"/>
    </source>
</evidence>
<reference evidence="2 3" key="1">
    <citation type="submission" date="2020-08" db="EMBL/GenBank/DDBJ databases">
        <title>Sequencing the genomes of 1000 actinobacteria strains.</title>
        <authorList>
            <person name="Klenk H.-P."/>
        </authorList>
    </citation>
    <scope>NUCLEOTIDE SEQUENCE [LARGE SCALE GENOMIC DNA]</scope>
    <source>
        <strain evidence="2 3">DSM 45584</strain>
    </source>
</reference>
<evidence type="ECO:0000313" key="3">
    <source>
        <dbReference type="Proteomes" id="UP000584374"/>
    </source>
</evidence>
<dbReference type="Pfam" id="PF11239">
    <property type="entry name" value="DUF3040"/>
    <property type="match status" value="1"/>
</dbReference>
<gene>
    <name evidence="2" type="ORF">BJ970_005066</name>
</gene>
<feature type="transmembrane region" description="Helical" evidence="1">
    <location>
        <begin position="65"/>
        <end position="83"/>
    </location>
</feature>
<protein>
    <recommendedName>
        <fullName evidence="4">DUF3040 domain-containing protein</fullName>
    </recommendedName>
</protein>